<feature type="transmembrane region" description="Helical" evidence="2">
    <location>
        <begin position="122"/>
        <end position="143"/>
    </location>
</feature>
<proteinExistence type="predicted"/>
<gene>
    <name evidence="3" type="ORF">A3D26_04125</name>
</gene>
<keyword evidence="2" id="KW-0812">Transmembrane</keyword>
<feature type="transmembrane region" description="Helical" evidence="2">
    <location>
        <begin position="163"/>
        <end position="182"/>
    </location>
</feature>
<name>A0A1G1VAB1_9BACT</name>
<feature type="transmembrane region" description="Helical" evidence="2">
    <location>
        <begin position="75"/>
        <end position="101"/>
    </location>
</feature>
<evidence type="ECO:0000313" key="3">
    <source>
        <dbReference type="EMBL" id="OGY12142.1"/>
    </source>
</evidence>
<accession>A0A1G1VAB1</accession>
<keyword evidence="2" id="KW-0472">Membrane</keyword>
<comment type="caution">
    <text evidence="3">The sequence shown here is derived from an EMBL/GenBank/DDBJ whole genome shotgun (WGS) entry which is preliminary data.</text>
</comment>
<evidence type="ECO:0000313" key="4">
    <source>
        <dbReference type="Proteomes" id="UP000178319"/>
    </source>
</evidence>
<dbReference type="AlphaFoldDB" id="A0A1G1VAB1"/>
<keyword evidence="2" id="KW-1133">Transmembrane helix</keyword>
<organism evidence="3 4">
    <name type="scientific">Candidatus Blackburnbacteria bacterium RIFCSPHIGHO2_02_FULL_44_20</name>
    <dbReference type="NCBI Taxonomy" id="1797516"/>
    <lineage>
        <taxon>Bacteria</taxon>
        <taxon>Candidatus Blackburniibacteriota</taxon>
    </lineage>
</organism>
<protein>
    <submittedName>
        <fullName evidence="3">Uncharacterized protein</fullName>
    </submittedName>
</protein>
<sequence>MQFVATNCTRQSVAEDPGSSSEQEYTDVNRTNVLVTGEVLNPAAKVNTSILLYSTCILHFDVVVENKTVPLERMMIGLAMMLAAAVVTICLLIALGVWTIIRLIFGWGQRHINWTEYPNLNGILFIIAILGGWLLLSFIVGVLQPNSPLNLWKLVLVGMEITGTVTIILVLAALGGSLIYLITGRFISWLFEPRE</sequence>
<evidence type="ECO:0000256" key="1">
    <source>
        <dbReference type="SAM" id="MobiDB-lite"/>
    </source>
</evidence>
<reference evidence="3 4" key="1">
    <citation type="journal article" date="2016" name="Nat. Commun.">
        <title>Thousands of microbial genomes shed light on interconnected biogeochemical processes in an aquifer system.</title>
        <authorList>
            <person name="Anantharaman K."/>
            <person name="Brown C.T."/>
            <person name="Hug L.A."/>
            <person name="Sharon I."/>
            <person name="Castelle C.J."/>
            <person name="Probst A.J."/>
            <person name="Thomas B.C."/>
            <person name="Singh A."/>
            <person name="Wilkins M.J."/>
            <person name="Karaoz U."/>
            <person name="Brodie E.L."/>
            <person name="Williams K.H."/>
            <person name="Hubbard S.S."/>
            <person name="Banfield J.F."/>
        </authorList>
    </citation>
    <scope>NUCLEOTIDE SEQUENCE [LARGE SCALE GENOMIC DNA]</scope>
</reference>
<dbReference type="EMBL" id="MHBZ01000006">
    <property type="protein sequence ID" value="OGY12142.1"/>
    <property type="molecule type" value="Genomic_DNA"/>
</dbReference>
<dbReference type="Proteomes" id="UP000178319">
    <property type="component" value="Unassembled WGS sequence"/>
</dbReference>
<dbReference type="STRING" id="1797516.A3D26_04125"/>
<feature type="region of interest" description="Disordered" evidence="1">
    <location>
        <begin position="1"/>
        <end position="24"/>
    </location>
</feature>
<evidence type="ECO:0000256" key="2">
    <source>
        <dbReference type="SAM" id="Phobius"/>
    </source>
</evidence>